<organism evidence="1 2">
    <name type="scientific">Gymnopus androsaceus JB14</name>
    <dbReference type="NCBI Taxonomy" id="1447944"/>
    <lineage>
        <taxon>Eukaryota</taxon>
        <taxon>Fungi</taxon>
        <taxon>Dikarya</taxon>
        <taxon>Basidiomycota</taxon>
        <taxon>Agaricomycotina</taxon>
        <taxon>Agaricomycetes</taxon>
        <taxon>Agaricomycetidae</taxon>
        <taxon>Agaricales</taxon>
        <taxon>Marasmiineae</taxon>
        <taxon>Omphalotaceae</taxon>
        <taxon>Gymnopus</taxon>
    </lineage>
</organism>
<protein>
    <submittedName>
        <fullName evidence="1">Uncharacterized protein</fullName>
    </submittedName>
</protein>
<gene>
    <name evidence="1" type="ORF">BT96DRAFT_1000041</name>
</gene>
<dbReference type="AlphaFoldDB" id="A0A6A4H4T8"/>
<proteinExistence type="predicted"/>
<reference evidence="1" key="1">
    <citation type="journal article" date="2019" name="Environ. Microbiol.">
        <title>Fungal ecological strategies reflected in gene transcription - a case study of two litter decomposers.</title>
        <authorList>
            <person name="Barbi F."/>
            <person name="Kohler A."/>
            <person name="Barry K."/>
            <person name="Baskaran P."/>
            <person name="Daum C."/>
            <person name="Fauchery L."/>
            <person name="Ihrmark K."/>
            <person name="Kuo A."/>
            <person name="LaButti K."/>
            <person name="Lipzen A."/>
            <person name="Morin E."/>
            <person name="Grigoriev I.V."/>
            <person name="Henrissat B."/>
            <person name="Lindahl B."/>
            <person name="Martin F."/>
        </authorList>
    </citation>
    <scope>NUCLEOTIDE SEQUENCE</scope>
    <source>
        <strain evidence="1">JB14</strain>
    </source>
</reference>
<accession>A0A6A4H4T8</accession>
<name>A0A6A4H4T8_9AGAR</name>
<dbReference type="OrthoDB" id="3215396at2759"/>
<dbReference type="EMBL" id="ML769588">
    <property type="protein sequence ID" value="KAE9392740.1"/>
    <property type="molecule type" value="Genomic_DNA"/>
</dbReference>
<dbReference type="Proteomes" id="UP000799118">
    <property type="component" value="Unassembled WGS sequence"/>
</dbReference>
<evidence type="ECO:0000313" key="1">
    <source>
        <dbReference type="EMBL" id="KAE9392740.1"/>
    </source>
</evidence>
<keyword evidence="2" id="KW-1185">Reference proteome</keyword>
<evidence type="ECO:0000313" key="2">
    <source>
        <dbReference type="Proteomes" id="UP000799118"/>
    </source>
</evidence>
<sequence length="303" mass="34461">MTSKNISQTPILTMLPSLSTRHRFAPYSKRIPLYNQLNCLNYVAKSTPDSSVALYSPAQSGLSQESEPVLDICKLYSLDADDSTLVEQIAQQAIEAIVWHFTLSPAQMYGNLVNRVSDYVYINAESLHLPEFKNDLVISNSIREFIKSKVSDMKSTWADEVKKLVQPGASMTLDDFAVQTMRTHYTRRYQQLTQEHLGFFALMRLACFPSIDDALVELGGCDRRLDGFWSVLEIKLAAIHHQLGTDRHTDEWKSWLSSMINLDYRIRTINQGTCEPATDSEDELHSELSVNELIAKYNLDELN</sequence>